<dbReference type="RefSeq" id="WP_395112419.1">
    <property type="nucleotide sequence ID" value="NZ_JBIMSO010000005.1"/>
</dbReference>
<reference evidence="1 2" key="1">
    <citation type="submission" date="2024-10" db="EMBL/GenBank/DDBJ databases">
        <authorList>
            <person name="Riesco R."/>
        </authorList>
    </citation>
    <scope>NUCLEOTIDE SEQUENCE [LARGE SCALE GENOMIC DNA]</scope>
    <source>
        <strain evidence="1 2">NCIMB 15449</strain>
    </source>
</reference>
<dbReference type="EMBL" id="JBIMSO010000005">
    <property type="protein sequence ID" value="MFH5206998.1"/>
    <property type="molecule type" value="Genomic_DNA"/>
</dbReference>
<organism evidence="1 2">
    <name type="scientific">Antrihabitans spumae</name>
    <dbReference type="NCBI Taxonomy" id="3373370"/>
    <lineage>
        <taxon>Bacteria</taxon>
        <taxon>Bacillati</taxon>
        <taxon>Actinomycetota</taxon>
        <taxon>Actinomycetes</taxon>
        <taxon>Mycobacteriales</taxon>
        <taxon>Nocardiaceae</taxon>
        <taxon>Antrihabitans</taxon>
    </lineage>
</organism>
<proteinExistence type="predicted"/>
<sequence length="213" mass="23743">MTDLQFGYRGDDLDEVDSEVGSAPIGSSAVRIELDDYLLPTAVEISRNWHELVGAAEIGREIFAAYNQAVAQFVVDSLSAGKLEHRGAIPPRRTQHMVLLETTTWDEYAAASDAMFDHRSVTVHGHATDRCEPAVTVMADRTSILRITVWSEWAQTARAGDIESEILWCADQLRQQQPVFAVRGDYTPFSDEELAAQHSEHRFALIRSRSING</sequence>
<comment type="caution">
    <text evidence="1">The sequence shown here is derived from an EMBL/GenBank/DDBJ whole genome shotgun (WGS) entry which is preliminary data.</text>
</comment>
<dbReference type="Proteomes" id="UP001609175">
    <property type="component" value="Unassembled WGS sequence"/>
</dbReference>
<gene>
    <name evidence="1" type="ORF">ACHIPZ_01955</name>
</gene>
<evidence type="ECO:0000313" key="2">
    <source>
        <dbReference type="Proteomes" id="UP001609175"/>
    </source>
</evidence>
<protein>
    <submittedName>
        <fullName evidence="1">Uncharacterized protein</fullName>
    </submittedName>
</protein>
<name>A0ABW7JG95_9NOCA</name>
<accession>A0ABW7JG95</accession>
<evidence type="ECO:0000313" key="1">
    <source>
        <dbReference type="EMBL" id="MFH5206998.1"/>
    </source>
</evidence>